<dbReference type="Pfam" id="PF00085">
    <property type="entry name" value="Thioredoxin"/>
    <property type="match status" value="1"/>
</dbReference>
<dbReference type="Pfam" id="PF13848">
    <property type="entry name" value="Thioredoxin_6"/>
    <property type="match status" value="1"/>
</dbReference>
<dbReference type="Gramene" id="rna5650">
    <property type="protein sequence ID" value="RHN81581.1"/>
    <property type="gene ID" value="gene5650"/>
</dbReference>
<dbReference type="PANTHER" id="PTHR18929">
    <property type="entry name" value="PROTEIN DISULFIDE ISOMERASE"/>
    <property type="match status" value="1"/>
</dbReference>
<keyword evidence="4" id="KW-0676">Redox-active center</keyword>
<dbReference type="AlphaFoldDB" id="A0A396JXQ3"/>
<comment type="caution">
    <text evidence="8">The sequence shown here is derived from an EMBL/GenBank/DDBJ whole genome shotgun (WGS) entry which is preliminary data.</text>
</comment>
<evidence type="ECO:0000313" key="9">
    <source>
        <dbReference type="Proteomes" id="UP000265566"/>
    </source>
</evidence>
<keyword evidence="3" id="KW-1015">Disulfide bond</keyword>
<keyword evidence="6" id="KW-1133">Transmembrane helix</keyword>
<feature type="compositionally biased region" description="Polar residues" evidence="5">
    <location>
        <begin position="469"/>
        <end position="484"/>
    </location>
</feature>
<dbReference type="FunFam" id="3.40.30.10:FF:000107">
    <property type="entry name" value="Protein disulfide-isomerase 5-2"/>
    <property type="match status" value="1"/>
</dbReference>
<dbReference type="PROSITE" id="PS51352">
    <property type="entry name" value="THIOREDOXIN_2"/>
    <property type="match status" value="1"/>
</dbReference>
<dbReference type="Proteomes" id="UP000265566">
    <property type="component" value="Chromosome 1"/>
</dbReference>
<reference evidence="9" key="1">
    <citation type="journal article" date="2018" name="Nat. Plants">
        <title>Whole-genome landscape of Medicago truncatula symbiotic genes.</title>
        <authorList>
            <person name="Pecrix Y."/>
            <person name="Staton S.E."/>
            <person name="Sallet E."/>
            <person name="Lelandais-Briere C."/>
            <person name="Moreau S."/>
            <person name="Carrere S."/>
            <person name="Blein T."/>
            <person name="Jardinaud M.F."/>
            <person name="Latrasse D."/>
            <person name="Zouine M."/>
            <person name="Zahm M."/>
            <person name="Kreplak J."/>
            <person name="Mayjonade B."/>
            <person name="Satge C."/>
            <person name="Perez M."/>
            <person name="Cauet S."/>
            <person name="Marande W."/>
            <person name="Chantry-Darmon C."/>
            <person name="Lopez-Roques C."/>
            <person name="Bouchez O."/>
            <person name="Berard A."/>
            <person name="Debelle F."/>
            <person name="Munos S."/>
            <person name="Bendahmane A."/>
            <person name="Berges H."/>
            <person name="Niebel A."/>
            <person name="Buitink J."/>
            <person name="Frugier F."/>
            <person name="Benhamed M."/>
            <person name="Crespi M."/>
            <person name="Gouzy J."/>
            <person name="Gamas P."/>
        </authorList>
    </citation>
    <scope>NUCLEOTIDE SEQUENCE [LARGE SCALE GENOMIC DNA]</scope>
    <source>
        <strain evidence="9">cv. Jemalong A17</strain>
    </source>
</reference>
<feature type="compositionally biased region" description="Basic and acidic residues" evidence="5">
    <location>
        <begin position="485"/>
        <end position="497"/>
    </location>
</feature>
<dbReference type="SUPFAM" id="SSF52833">
    <property type="entry name" value="Thioredoxin-like"/>
    <property type="match status" value="1"/>
</dbReference>
<dbReference type="EMBL" id="PSQE01000001">
    <property type="protein sequence ID" value="RHN81581.1"/>
    <property type="molecule type" value="Genomic_DNA"/>
</dbReference>
<feature type="transmembrane region" description="Helical" evidence="6">
    <location>
        <begin position="440"/>
        <end position="458"/>
    </location>
</feature>
<evidence type="ECO:0000256" key="1">
    <source>
        <dbReference type="ARBA" id="ARBA00006347"/>
    </source>
</evidence>
<evidence type="ECO:0000256" key="6">
    <source>
        <dbReference type="SAM" id="Phobius"/>
    </source>
</evidence>
<gene>
    <name evidence="8" type="ORF">MtrunA17_Chr1g0200731</name>
</gene>
<protein>
    <submittedName>
        <fullName evidence="8">Putative thioredoxin-like protein</fullName>
    </submittedName>
</protein>
<evidence type="ECO:0000313" key="8">
    <source>
        <dbReference type="EMBL" id="RHN81581.1"/>
    </source>
</evidence>
<dbReference type="Gene3D" id="3.40.30.10">
    <property type="entry name" value="Glutaredoxin"/>
    <property type="match status" value="2"/>
</dbReference>
<feature type="domain" description="Thioredoxin" evidence="7">
    <location>
        <begin position="77"/>
        <end position="200"/>
    </location>
</feature>
<accession>A0A396JXQ3</accession>
<keyword evidence="6" id="KW-0472">Membrane</keyword>
<evidence type="ECO:0000256" key="3">
    <source>
        <dbReference type="ARBA" id="ARBA00023157"/>
    </source>
</evidence>
<name>A0A396JXQ3_MEDTR</name>
<comment type="similarity">
    <text evidence="1">Belongs to the protein disulfide isomerase family.</text>
</comment>
<dbReference type="CDD" id="cd02961">
    <property type="entry name" value="PDI_a_family"/>
    <property type="match status" value="1"/>
</dbReference>
<keyword evidence="6" id="KW-0812">Transmembrane</keyword>
<evidence type="ECO:0000256" key="5">
    <source>
        <dbReference type="SAM" id="MobiDB-lite"/>
    </source>
</evidence>
<dbReference type="PROSITE" id="PS00194">
    <property type="entry name" value="THIOREDOXIN_1"/>
    <property type="match status" value="1"/>
</dbReference>
<organism evidence="8 9">
    <name type="scientific">Medicago truncatula</name>
    <name type="common">Barrel medic</name>
    <name type="synonym">Medicago tribuloides</name>
    <dbReference type="NCBI Taxonomy" id="3880"/>
    <lineage>
        <taxon>Eukaryota</taxon>
        <taxon>Viridiplantae</taxon>
        <taxon>Streptophyta</taxon>
        <taxon>Embryophyta</taxon>
        <taxon>Tracheophyta</taxon>
        <taxon>Spermatophyta</taxon>
        <taxon>Magnoliopsida</taxon>
        <taxon>eudicotyledons</taxon>
        <taxon>Gunneridae</taxon>
        <taxon>Pentapetalae</taxon>
        <taxon>rosids</taxon>
        <taxon>fabids</taxon>
        <taxon>Fabales</taxon>
        <taxon>Fabaceae</taxon>
        <taxon>Papilionoideae</taxon>
        <taxon>50 kb inversion clade</taxon>
        <taxon>NPAAA clade</taxon>
        <taxon>Hologalegina</taxon>
        <taxon>IRL clade</taxon>
        <taxon>Trifolieae</taxon>
        <taxon>Medicago</taxon>
    </lineage>
</organism>
<dbReference type="InterPro" id="IPR036249">
    <property type="entry name" value="Thioredoxin-like_sf"/>
</dbReference>
<dbReference type="PANTHER" id="PTHR18929:SF218">
    <property type="entry name" value="PROTEIN DISULFIDE-ISOMERASE 5-2"/>
    <property type="match status" value="1"/>
</dbReference>
<evidence type="ECO:0000256" key="2">
    <source>
        <dbReference type="ARBA" id="ARBA00022729"/>
    </source>
</evidence>
<sequence>MCFILTNICYMCCLYRKLRIIFFIDNHFYSLNLYRSTFLVNRIVYIIHLNKHKTLFRVWIQNKREENMRICFVIFCIVSLIHFCRAEPLSVDGKVLILDESNFDSAISSFDHILVDFYAPWCGHCKRLSPELDAAAPVLAALKEPILIAKVDADKHTSLARKHDVDAYPTILLFNHGVPTEYRGPRKADLLVRYLKKFAASDVSILDSDSAVNNFVEEAGTFFPVYIGFGLESSMIEKFGKKYKKNAWFSVAKDFSEDLMVTYDFDKIPALVSLNPLYNERNTFYGPFEDDFLEDFIKQNLIPLAVPVSYETLKLMKADGRKIVLTIVDDESEESSKELVKLLRAAASANRDLIFGYVGVKQLDEFADKFDTTTKLPKMVIWDKEDEYLSVVGSESIEAEDQGTQITKFLEGYREGRTVKKSFSGPSLMQFIHRSFDIRMVYIVVFMIAVLMLIQTLGSKGDDGEYQRVPNQDKVNQPSSSTSEGESKEYKEGDKED</sequence>
<keyword evidence="2" id="KW-0732">Signal</keyword>
<dbReference type="InterPro" id="IPR017937">
    <property type="entry name" value="Thioredoxin_CS"/>
</dbReference>
<feature type="region of interest" description="Disordered" evidence="5">
    <location>
        <begin position="462"/>
        <end position="497"/>
    </location>
</feature>
<dbReference type="InterPro" id="IPR013766">
    <property type="entry name" value="Thioredoxin_domain"/>
</dbReference>
<proteinExistence type="inferred from homology"/>
<evidence type="ECO:0000259" key="7">
    <source>
        <dbReference type="PROSITE" id="PS51352"/>
    </source>
</evidence>
<dbReference type="PRINTS" id="PR00421">
    <property type="entry name" value="THIOREDOXIN"/>
</dbReference>
<evidence type="ECO:0000256" key="4">
    <source>
        <dbReference type="ARBA" id="ARBA00023284"/>
    </source>
</evidence>